<dbReference type="EMBL" id="UFUW01000001">
    <property type="protein sequence ID" value="SUX24270.1"/>
    <property type="molecule type" value="Genomic_DNA"/>
</dbReference>
<dbReference type="InterPro" id="IPR003593">
    <property type="entry name" value="AAA+_ATPase"/>
</dbReference>
<evidence type="ECO:0000259" key="4">
    <source>
        <dbReference type="PROSITE" id="PS50893"/>
    </source>
</evidence>
<evidence type="ECO:0000313" key="6">
    <source>
        <dbReference type="Proteomes" id="UP000254572"/>
    </source>
</evidence>
<keyword evidence="2" id="KW-0547">Nucleotide-binding</keyword>
<keyword evidence="3 5" id="KW-0067">ATP-binding</keyword>
<accession>A0A381EBE9</accession>
<keyword evidence="1" id="KW-0813">Transport</keyword>
<dbReference type="InterPro" id="IPR017871">
    <property type="entry name" value="ABC_transporter-like_CS"/>
</dbReference>
<dbReference type="GO" id="GO:0016887">
    <property type="term" value="F:ATP hydrolysis activity"/>
    <property type="evidence" value="ECO:0007669"/>
    <property type="project" value="InterPro"/>
</dbReference>
<organism evidence="5 6">
    <name type="scientific">Cardiobacterium valvarum</name>
    <dbReference type="NCBI Taxonomy" id="194702"/>
    <lineage>
        <taxon>Bacteria</taxon>
        <taxon>Pseudomonadati</taxon>
        <taxon>Pseudomonadota</taxon>
        <taxon>Gammaproteobacteria</taxon>
        <taxon>Cardiobacteriales</taxon>
        <taxon>Cardiobacteriaceae</taxon>
        <taxon>Cardiobacterium</taxon>
    </lineage>
</organism>
<dbReference type="OrthoDB" id="9778547at2"/>
<dbReference type="Proteomes" id="UP000254572">
    <property type="component" value="Unassembled WGS sequence"/>
</dbReference>
<dbReference type="PROSITE" id="PS50893">
    <property type="entry name" value="ABC_TRANSPORTER_2"/>
    <property type="match status" value="1"/>
</dbReference>
<evidence type="ECO:0000256" key="1">
    <source>
        <dbReference type="ARBA" id="ARBA00022448"/>
    </source>
</evidence>
<dbReference type="PANTHER" id="PTHR42939:SF1">
    <property type="entry name" value="ABC TRANSPORTER ATP-BINDING PROTEIN ALBC-RELATED"/>
    <property type="match status" value="1"/>
</dbReference>
<dbReference type="SUPFAM" id="SSF52540">
    <property type="entry name" value="P-loop containing nucleoside triphosphate hydrolases"/>
    <property type="match status" value="1"/>
</dbReference>
<dbReference type="InterPro" id="IPR051782">
    <property type="entry name" value="ABC_Transporter_VariousFunc"/>
</dbReference>
<sequence>MSALLTASQLSKTFGNFTAVNKVDIHINAGEMIALAGHNGAGKSTLMKMLLGLLTPTSGSISINGHSATSLAARQLIGYLPETVALYPNMTGFETLDFFADLKHVSRERNRELLTRVGIIEAAKKRVGTYSKGMRQRLALAQALLGQPKILLLDEPTTGLDPASRADFYRILDELRAQGTAILLSSHALAELADQADRIVIMKSGVKTADGDLHALRRDAGLPTRLRAWFADAVKLPAPWQPEGDGWVCASSETDKVVRLGELWQAGQPTNIDILPPALDDLYAHFLRREEATGNHDDAA</sequence>
<dbReference type="PROSITE" id="PS00211">
    <property type="entry name" value="ABC_TRANSPORTER_1"/>
    <property type="match status" value="1"/>
</dbReference>
<dbReference type="SMART" id="SM00382">
    <property type="entry name" value="AAA"/>
    <property type="match status" value="1"/>
</dbReference>
<proteinExistence type="predicted"/>
<dbReference type="AlphaFoldDB" id="A0A381EBE9"/>
<dbReference type="RefSeq" id="WP_115612001.1">
    <property type="nucleotide sequence ID" value="NZ_JBHLZC010000002.1"/>
</dbReference>
<dbReference type="PANTHER" id="PTHR42939">
    <property type="entry name" value="ABC TRANSPORTER ATP-BINDING PROTEIN ALBC-RELATED"/>
    <property type="match status" value="1"/>
</dbReference>
<name>A0A381EBE9_9GAMM</name>
<dbReference type="Pfam" id="PF00005">
    <property type="entry name" value="ABC_tran"/>
    <property type="match status" value="1"/>
</dbReference>
<protein>
    <submittedName>
        <fullName evidence="5">Uncharacterized ABC transporter ATP-binding protein YbhF</fullName>
    </submittedName>
</protein>
<evidence type="ECO:0000256" key="2">
    <source>
        <dbReference type="ARBA" id="ARBA00022741"/>
    </source>
</evidence>
<keyword evidence="6" id="KW-1185">Reference proteome</keyword>
<evidence type="ECO:0000256" key="3">
    <source>
        <dbReference type="ARBA" id="ARBA00022840"/>
    </source>
</evidence>
<feature type="domain" description="ABC transporter" evidence="4">
    <location>
        <begin position="5"/>
        <end position="229"/>
    </location>
</feature>
<dbReference type="InterPro" id="IPR003439">
    <property type="entry name" value="ABC_transporter-like_ATP-bd"/>
</dbReference>
<evidence type="ECO:0000313" key="5">
    <source>
        <dbReference type="EMBL" id="SUX24270.1"/>
    </source>
</evidence>
<dbReference type="Gene3D" id="3.40.50.300">
    <property type="entry name" value="P-loop containing nucleotide triphosphate hydrolases"/>
    <property type="match status" value="1"/>
</dbReference>
<dbReference type="GO" id="GO:0005524">
    <property type="term" value="F:ATP binding"/>
    <property type="evidence" value="ECO:0007669"/>
    <property type="project" value="UniProtKB-KW"/>
</dbReference>
<dbReference type="CDD" id="cd03230">
    <property type="entry name" value="ABC_DR_subfamily_A"/>
    <property type="match status" value="1"/>
</dbReference>
<gene>
    <name evidence="5" type="primary">ybhF_2</name>
    <name evidence="5" type="ORF">NCTC13294_01781</name>
</gene>
<reference evidence="5 6" key="1">
    <citation type="submission" date="2018-06" db="EMBL/GenBank/DDBJ databases">
        <authorList>
            <consortium name="Pathogen Informatics"/>
            <person name="Doyle S."/>
        </authorList>
    </citation>
    <scope>NUCLEOTIDE SEQUENCE [LARGE SCALE GENOMIC DNA]</scope>
    <source>
        <strain evidence="5 6">NCTC13294</strain>
    </source>
</reference>
<dbReference type="InterPro" id="IPR027417">
    <property type="entry name" value="P-loop_NTPase"/>
</dbReference>